<keyword evidence="4" id="KW-0547">Nucleotide-binding</keyword>
<dbReference type="RefSeq" id="WP_057904801.1">
    <property type="nucleotide sequence ID" value="NZ_AZDA01000082.1"/>
</dbReference>
<dbReference type="InterPro" id="IPR050187">
    <property type="entry name" value="Lipid_Phosphate_FormReg"/>
</dbReference>
<sequence length="314" mass="34969">MAASQHYEIILNQFAGSGRVHIVWPKLQQQLDHAQVTYQVHETQYAGHANQLAQEIIDQQSTQIILLVIGGDGTLHEALNGVAQRPDPSVTLAYVPCGSGNDFARGAGIALEPTTALQHLLTQPQQHTLDIGFCENLENHNWCVFSNNIGIGFDAHVVHRTNLSASKRYLNKYHLGSLAYLASLIGAFFKQRSFPIQIQTPTTKVQFKRAFLVTTTNHPYFGGGVPIMPQATLHDGRLDLVIVERIPTVAFIGLFALMMLPGHLHTRFKAVHHYQADTLTVESTTPQFGQADGEDLGKRSFHFKFSVRHQKFIF</sequence>
<dbReference type="PANTHER" id="PTHR12358:SF54">
    <property type="entry name" value="SPHINGOSINE KINASE RELATED PROTEIN"/>
    <property type="match status" value="1"/>
</dbReference>
<dbReference type="InterPro" id="IPR045540">
    <property type="entry name" value="YegS/DAGK_C"/>
</dbReference>
<dbReference type="GO" id="GO:0005524">
    <property type="term" value="F:ATP binding"/>
    <property type="evidence" value="ECO:0007669"/>
    <property type="project" value="UniProtKB-KW"/>
</dbReference>
<name>A0A0R1GMB5_9LACO</name>
<dbReference type="NCBIfam" id="TIGR00147">
    <property type="entry name" value="YegS/Rv2252/BmrU family lipid kinase"/>
    <property type="match status" value="1"/>
</dbReference>
<comment type="cofactor">
    <cofactor evidence="1">
        <name>Mg(2+)</name>
        <dbReference type="ChEBI" id="CHEBI:18420"/>
    </cofactor>
</comment>
<keyword evidence="7" id="KW-0594">Phospholipid biosynthesis</keyword>
<feature type="domain" description="DAGKc" evidence="9">
    <location>
        <begin position="2"/>
        <end position="139"/>
    </location>
</feature>
<evidence type="ECO:0000256" key="4">
    <source>
        <dbReference type="ARBA" id="ARBA00022741"/>
    </source>
</evidence>
<keyword evidence="7" id="KW-0443">Lipid metabolism</keyword>
<proteinExistence type="inferred from homology"/>
<gene>
    <name evidence="10" type="ORF">FC07_GL000244</name>
</gene>
<organism evidence="10 11">
    <name type="scientific">Loigolactobacillus bifermentans DSM 20003</name>
    <dbReference type="NCBI Taxonomy" id="1423726"/>
    <lineage>
        <taxon>Bacteria</taxon>
        <taxon>Bacillati</taxon>
        <taxon>Bacillota</taxon>
        <taxon>Bacilli</taxon>
        <taxon>Lactobacillales</taxon>
        <taxon>Lactobacillaceae</taxon>
        <taxon>Loigolactobacillus</taxon>
    </lineage>
</organism>
<comment type="caution">
    <text evidence="10">The sequence shown here is derived from an EMBL/GenBank/DDBJ whole genome shotgun (WGS) entry which is preliminary data.</text>
</comment>
<keyword evidence="11" id="KW-1185">Reference proteome</keyword>
<dbReference type="InterPro" id="IPR016064">
    <property type="entry name" value="NAD/diacylglycerol_kinase_sf"/>
</dbReference>
<dbReference type="OrthoDB" id="9786026at2"/>
<dbReference type="PATRIC" id="fig|1423726.3.peg.253"/>
<evidence type="ECO:0000256" key="7">
    <source>
        <dbReference type="ARBA" id="ARBA00023209"/>
    </source>
</evidence>
<keyword evidence="8" id="KW-1208">Phospholipid metabolism</keyword>
<dbReference type="Gene3D" id="2.60.200.40">
    <property type="match status" value="1"/>
</dbReference>
<dbReference type="SUPFAM" id="SSF111331">
    <property type="entry name" value="NAD kinase/diacylglycerol kinase-like"/>
    <property type="match status" value="1"/>
</dbReference>
<keyword evidence="5" id="KW-0418">Kinase</keyword>
<dbReference type="InterPro" id="IPR005218">
    <property type="entry name" value="Diacylglycerol/lipid_kinase"/>
</dbReference>
<keyword evidence="6" id="KW-0067">ATP-binding</keyword>
<dbReference type="SMART" id="SM00046">
    <property type="entry name" value="DAGKc"/>
    <property type="match status" value="1"/>
</dbReference>
<dbReference type="InterPro" id="IPR001206">
    <property type="entry name" value="Diacylglycerol_kinase_cat_dom"/>
</dbReference>
<dbReference type="InterPro" id="IPR017438">
    <property type="entry name" value="ATP-NAD_kinase_N"/>
</dbReference>
<comment type="similarity">
    <text evidence="2">Belongs to the diacylglycerol/lipid kinase family.</text>
</comment>
<dbReference type="EMBL" id="AZDA01000082">
    <property type="protein sequence ID" value="KRK35128.1"/>
    <property type="molecule type" value="Genomic_DNA"/>
</dbReference>
<dbReference type="GO" id="GO:0008654">
    <property type="term" value="P:phospholipid biosynthetic process"/>
    <property type="evidence" value="ECO:0007669"/>
    <property type="project" value="UniProtKB-KW"/>
</dbReference>
<dbReference type="PANTHER" id="PTHR12358">
    <property type="entry name" value="SPHINGOSINE KINASE"/>
    <property type="match status" value="1"/>
</dbReference>
<reference evidence="10 11" key="1">
    <citation type="journal article" date="2015" name="Genome Announc.">
        <title>Expanding the biotechnology potential of lactobacilli through comparative genomics of 213 strains and associated genera.</title>
        <authorList>
            <person name="Sun Z."/>
            <person name="Harris H.M."/>
            <person name="McCann A."/>
            <person name="Guo C."/>
            <person name="Argimon S."/>
            <person name="Zhang W."/>
            <person name="Yang X."/>
            <person name="Jeffery I.B."/>
            <person name="Cooney J.C."/>
            <person name="Kagawa T.F."/>
            <person name="Liu W."/>
            <person name="Song Y."/>
            <person name="Salvetti E."/>
            <person name="Wrobel A."/>
            <person name="Rasinkangas P."/>
            <person name="Parkhill J."/>
            <person name="Rea M.C."/>
            <person name="O'Sullivan O."/>
            <person name="Ritari J."/>
            <person name="Douillard F.P."/>
            <person name="Paul Ross R."/>
            <person name="Yang R."/>
            <person name="Briner A.E."/>
            <person name="Felis G.E."/>
            <person name="de Vos W.M."/>
            <person name="Barrangou R."/>
            <person name="Klaenhammer T.R."/>
            <person name="Caufield P.W."/>
            <person name="Cui Y."/>
            <person name="Zhang H."/>
            <person name="O'Toole P.W."/>
        </authorList>
    </citation>
    <scope>NUCLEOTIDE SEQUENCE [LARGE SCALE GENOMIC DNA]</scope>
    <source>
        <strain evidence="10 11">DSM 20003</strain>
    </source>
</reference>
<dbReference type="STRING" id="1423726.FC07_GL000244"/>
<evidence type="ECO:0000256" key="8">
    <source>
        <dbReference type="ARBA" id="ARBA00023264"/>
    </source>
</evidence>
<dbReference type="Gene3D" id="3.40.50.10330">
    <property type="entry name" value="Probable inorganic polyphosphate/atp-NAD kinase, domain 1"/>
    <property type="match status" value="1"/>
</dbReference>
<dbReference type="AlphaFoldDB" id="A0A0R1GMB5"/>
<evidence type="ECO:0000259" key="9">
    <source>
        <dbReference type="PROSITE" id="PS50146"/>
    </source>
</evidence>
<dbReference type="Pfam" id="PF19279">
    <property type="entry name" value="YegS_C"/>
    <property type="match status" value="1"/>
</dbReference>
<evidence type="ECO:0000313" key="11">
    <source>
        <dbReference type="Proteomes" id="UP000051461"/>
    </source>
</evidence>
<evidence type="ECO:0000256" key="3">
    <source>
        <dbReference type="ARBA" id="ARBA00022679"/>
    </source>
</evidence>
<protein>
    <recommendedName>
        <fullName evidence="9">DAGKc domain-containing protein</fullName>
    </recommendedName>
</protein>
<evidence type="ECO:0000256" key="2">
    <source>
        <dbReference type="ARBA" id="ARBA00005983"/>
    </source>
</evidence>
<evidence type="ECO:0000313" key="10">
    <source>
        <dbReference type="EMBL" id="KRK35128.1"/>
    </source>
</evidence>
<evidence type="ECO:0000256" key="1">
    <source>
        <dbReference type="ARBA" id="ARBA00001946"/>
    </source>
</evidence>
<evidence type="ECO:0000256" key="6">
    <source>
        <dbReference type="ARBA" id="ARBA00022840"/>
    </source>
</evidence>
<keyword evidence="3" id="KW-0808">Transferase</keyword>
<dbReference type="Proteomes" id="UP000051461">
    <property type="component" value="Unassembled WGS sequence"/>
</dbReference>
<evidence type="ECO:0000256" key="5">
    <source>
        <dbReference type="ARBA" id="ARBA00022777"/>
    </source>
</evidence>
<dbReference type="Pfam" id="PF00781">
    <property type="entry name" value="DAGK_cat"/>
    <property type="match status" value="1"/>
</dbReference>
<accession>A0A0R1GMB5</accession>
<keyword evidence="7" id="KW-0444">Lipid biosynthesis</keyword>
<dbReference type="GO" id="GO:0016301">
    <property type="term" value="F:kinase activity"/>
    <property type="evidence" value="ECO:0007669"/>
    <property type="project" value="UniProtKB-KW"/>
</dbReference>
<dbReference type="PROSITE" id="PS50146">
    <property type="entry name" value="DAGK"/>
    <property type="match status" value="1"/>
</dbReference>